<protein>
    <submittedName>
        <fullName evidence="2">Uncharacterized protein</fullName>
    </submittedName>
</protein>
<dbReference type="Proteomes" id="UP000000600">
    <property type="component" value="Unassembled WGS sequence"/>
</dbReference>
<dbReference type="EMBL" id="CT868596">
    <property type="protein sequence ID" value="CAK86983.1"/>
    <property type="molecule type" value="Genomic_DNA"/>
</dbReference>
<keyword evidence="3" id="KW-1185">Reference proteome</keyword>
<dbReference type="Gene3D" id="2.60.40.640">
    <property type="match status" value="1"/>
</dbReference>
<dbReference type="InterPro" id="IPR014752">
    <property type="entry name" value="Arrestin-like_C"/>
</dbReference>
<proteinExistence type="inferred from homology"/>
<name>A0DVB6_PARTE</name>
<dbReference type="HOGENOM" id="CLU_2710176_0_0_1"/>
<organism evidence="2 3">
    <name type="scientific">Paramecium tetraurelia</name>
    <dbReference type="NCBI Taxonomy" id="5888"/>
    <lineage>
        <taxon>Eukaryota</taxon>
        <taxon>Sar</taxon>
        <taxon>Alveolata</taxon>
        <taxon>Ciliophora</taxon>
        <taxon>Intramacronucleata</taxon>
        <taxon>Oligohymenophorea</taxon>
        <taxon>Peniculida</taxon>
        <taxon>Parameciidae</taxon>
        <taxon>Paramecium</taxon>
    </lineage>
</organism>
<dbReference type="OrthoDB" id="3821113at2759"/>
<sequence length="73" mass="8452">MKQGDDNISGVVKVRINNQKQIKHLGIRVELTGHIEILNDQKQSSDFMSISRELEPQGLLFEDQIYKFLILKL</sequence>
<evidence type="ECO:0000313" key="3">
    <source>
        <dbReference type="Proteomes" id="UP000000600"/>
    </source>
</evidence>
<evidence type="ECO:0000256" key="1">
    <source>
        <dbReference type="ARBA" id="ARBA00009100"/>
    </source>
</evidence>
<dbReference type="InParanoid" id="A0DVB6"/>
<dbReference type="STRING" id="5888.A0DVB6"/>
<dbReference type="AlphaFoldDB" id="A0DVB6"/>
<dbReference type="GO" id="GO:0006886">
    <property type="term" value="P:intracellular protein transport"/>
    <property type="evidence" value="ECO:0007669"/>
    <property type="project" value="InterPro"/>
</dbReference>
<dbReference type="Pfam" id="PF03643">
    <property type="entry name" value="Vps26"/>
    <property type="match status" value="1"/>
</dbReference>
<accession>A0DVB6</accession>
<comment type="similarity">
    <text evidence="1">Belongs to the VPS26 family.</text>
</comment>
<dbReference type="RefSeq" id="XP_001454380.1">
    <property type="nucleotide sequence ID" value="XM_001454343.1"/>
</dbReference>
<gene>
    <name evidence="2" type="ORF">GSPATT00020647001</name>
</gene>
<dbReference type="PANTHER" id="PTHR12233">
    <property type="entry name" value="VACUOLAR PROTEIN SORTING 26 RELATED"/>
    <property type="match status" value="1"/>
</dbReference>
<dbReference type="KEGG" id="ptm:GSPATT00020647001"/>
<evidence type="ECO:0000313" key="2">
    <source>
        <dbReference type="EMBL" id="CAK86983.1"/>
    </source>
</evidence>
<dbReference type="InterPro" id="IPR028934">
    <property type="entry name" value="Vps26-related"/>
</dbReference>
<reference evidence="2 3" key="1">
    <citation type="journal article" date="2006" name="Nature">
        <title>Global trends of whole-genome duplications revealed by the ciliate Paramecium tetraurelia.</title>
        <authorList>
            <consortium name="Genoscope"/>
            <person name="Aury J.-M."/>
            <person name="Jaillon O."/>
            <person name="Duret L."/>
            <person name="Noel B."/>
            <person name="Jubin C."/>
            <person name="Porcel B.M."/>
            <person name="Segurens B."/>
            <person name="Daubin V."/>
            <person name="Anthouard V."/>
            <person name="Aiach N."/>
            <person name="Arnaiz O."/>
            <person name="Billaut A."/>
            <person name="Beisson J."/>
            <person name="Blanc I."/>
            <person name="Bouhouche K."/>
            <person name="Camara F."/>
            <person name="Duharcourt S."/>
            <person name="Guigo R."/>
            <person name="Gogendeau D."/>
            <person name="Katinka M."/>
            <person name="Keller A.-M."/>
            <person name="Kissmehl R."/>
            <person name="Klotz C."/>
            <person name="Koll F."/>
            <person name="Le Moue A."/>
            <person name="Lepere C."/>
            <person name="Malinsky S."/>
            <person name="Nowacki M."/>
            <person name="Nowak J.K."/>
            <person name="Plattner H."/>
            <person name="Poulain J."/>
            <person name="Ruiz F."/>
            <person name="Serrano V."/>
            <person name="Zagulski M."/>
            <person name="Dessen P."/>
            <person name="Betermier M."/>
            <person name="Weissenbach J."/>
            <person name="Scarpelli C."/>
            <person name="Schachter V."/>
            <person name="Sperling L."/>
            <person name="Meyer E."/>
            <person name="Cohen J."/>
            <person name="Wincker P."/>
        </authorList>
    </citation>
    <scope>NUCLEOTIDE SEQUENCE [LARGE SCALE GENOMIC DNA]</scope>
    <source>
        <strain evidence="2 3">Stock d4-2</strain>
    </source>
</reference>
<dbReference type="FunFam" id="2.60.40.640:FF:000087">
    <property type="entry name" value="Os03g0679100 protein"/>
    <property type="match status" value="1"/>
</dbReference>
<dbReference type="GeneID" id="5040165"/>